<dbReference type="Proteomes" id="UP001066276">
    <property type="component" value="Chromosome 4_1"/>
</dbReference>
<feature type="region of interest" description="Disordered" evidence="1">
    <location>
        <begin position="135"/>
        <end position="184"/>
    </location>
</feature>
<gene>
    <name evidence="2" type="ORF">NDU88_003200</name>
</gene>
<evidence type="ECO:0000313" key="3">
    <source>
        <dbReference type="Proteomes" id="UP001066276"/>
    </source>
</evidence>
<dbReference type="AlphaFoldDB" id="A0AAV7T441"/>
<proteinExistence type="predicted"/>
<comment type="caution">
    <text evidence="2">The sequence shown here is derived from an EMBL/GenBank/DDBJ whole genome shotgun (WGS) entry which is preliminary data.</text>
</comment>
<dbReference type="EMBL" id="JANPWB010000007">
    <property type="protein sequence ID" value="KAJ1171337.1"/>
    <property type="molecule type" value="Genomic_DNA"/>
</dbReference>
<keyword evidence="3" id="KW-1185">Reference proteome</keyword>
<evidence type="ECO:0000256" key="1">
    <source>
        <dbReference type="SAM" id="MobiDB-lite"/>
    </source>
</evidence>
<organism evidence="2 3">
    <name type="scientific">Pleurodeles waltl</name>
    <name type="common">Iberian ribbed newt</name>
    <dbReference type="NCBI Taxonomy" id="8319"/>
    <lineage>
        <taxon>Eukaryota</taxon>
        <taxon>Metazoa</taxon>
        <taxon>Chordata</taxon>
        <taxon>Craniata</taxon>
        <taxon>Vertebrata</taxon>
        <taxon>Euteleostomi</taxon>
        <taxon>Amphibia</taxon>
        <taxon>Batrachia</taxon>
        <taxon>Caudata</taxon>
        <taxon>Salamandroidea</taxon>
        <taxon>Salamandridae</taxon>
        <taxon>Pleurodelinae</taxon>
        <taxon>Pleurodeles</taxon>
    </lineage>
</organism>
<accession>A0AAV7T441</accession>
<feature type="compositionally biased region" description="Basic and acidic residues" evidence="1">
    <location>
        <begin position="135"/>
        <end position="147"/>
    </location>
</feature>
<name>A0AAV7T441_PLEWA</name>
<evidence type="ECO:0000313" key="2">
    <source>
        <dbReference type="EMBL" id="KAJ1171337.1"/>
    </source>
</evidence>
<reference evidence="2" key="1">
    <citation type="journal article" date="2022" name="bioRxiv">
        <title>Sequencing and chromosome-scale assembly of the giantPleurodeles waltlgenome.</title>
        <authorList>
            <person name="Brown T."/>
            <person name="Elewa A."/>
            <person name="Iarovenko S."/>
            <person name="Subramanian E."/>
            <person name="Araus A.J."/>
            <person name="Petzold A."/>
            <person name="Susuki M."/>
            <person name="Suzuki K.-i.T."/>
            <person name="Hayashi T."/>
            <person name="Toyoda A."/>
            <person name="Oliveira C."/>
            <person name="Osipova E."/>
            <person name="Leigh N.D."/>
            <person name="Simon A."/>
            <person name="Yun M.H."/>
        </authorList>
    </citation>
    <scope>NUCLEOTIDE SEQUENCE</scope>
    <source>
        <strain evidence="2">20211129_DDA</strain>
        <tissue evidence="2">Liver</tissue>
    </source>
</reference>
<sequence length="229" mass="25918">MEVPLRNSCPRRNTSKQHLRVPGHAVRTCRDPGRCLQLHIYARRRSSIVQQDEGIRRLDISSAGSNLYLPRSTKALWQKLLDHFQGCGTLRSDCIDASRPAVGAYPVQECPDAGAWLQECARAPSLYHEGVKELPRGQRARHAEKTQQPRSSYAKRLQERGQNTPEDEGRREKSQATFQKKPLESGVDRKRSLCLRLMIRKERETGRAFIVSVTTSSHMLEPGRPVIGG</sequence>
<protein>
    <submittedName>
        <fullName evidence="2">Uncharacterized protein</fullName>
    </submittedName>
</protein>